<name>A0A4P5ZIS6_PLAAG</name>
<evidence type="ECO:0000313" key="3">
    <source>
        <dbReference type="Proteomes" id="UP000299794"/>
    </source>
</evidence>
<gene>
    <name evidence="2" type="ORF">PA905_45530</name>
</gene>
<evidence type="ECO:0000256" key="1">
    <source>
        <dbReference type="SAM" id="MobiDB-lite"/>
    </source>
</evidence>
<comment type="caution">
    <text evidence="2">The sequence shown here is derived from an EMBL/GenBank/DDBJ whole genome shotgun (WGS) entry which is preliminary data.</text>
</comment>
<feature type="region of interest" description="Disordered" evidence="1">
    <location>
        <begin position="1"/>
        <end position="29"/>
    </location>
</feature>
<feature type="compositionally biased region" description="Polar residues" evidence="1">
    <location>
        <begin position="1"/>
        <end position="18"/>
    </location>
</feature>
<dbReference type="AlphaFoldDB" id="A0A4P5ZIS6"/>
<dbReference type="Proteomes" id="UP000299794">
    <property type="component" value="Unassembled WGS sequence"/>
</dbReference>
<reference evidence="3" key="1">
    <citation type="submission" date="2019-02" db="EMBL/GenBank/DDBJ databases">
        <title>Draft genome sequence of Planktothrix agardhii NIES-905.</title>
        <authorList>
            <person name="Yamaguchi H."/>
            <person name="Suzuki S."/>
            <person name="Kawachi M."/>
        </authorList>
    </citation>
    <scope>NUCLEOTIDE SEQUENCE [LARGE SCALE GENOMIC DNA]</scope>
    <source>
        <strain evidence="3">CCAP 1459/11A</strain>
    </source>
</reference>
<protein>
    <submittedName>
        <fullName evidence="2">Uncharacterized protein</fullName>
    </submittedName>
</protein>
<proteinExistence type="predicted"/>
<evidence type="ECO:0000313" key="2">
    <source>
        <dbReference type="EMBL" id="GDZ96120.1"/>
    </source>
</evidence>
<accession>A0A4P5ZIS6</accession>
<sequence length="45" mass="4820">MNTEPNNQPPSNQLQSAGDLNISGDENPIAVVTTNRDANIRTLAK</sequence>
<dbReference type="RefSeq" id="WP_158295828.1">
    <property type="nucleotide sequence ID" value="NZ_BJCD01000077.1"/>
</dbReference>
<organism evidence="2 3">
    <name type="scientific">Planktothrix agardhii CCAP 1459/11A</name>
    <dbReference type="NCBI Taxonomy" id="282420"/>
    <lineage>
        <taxon>Bacteria</taxon>
        <taxon>Bacillati</taxon>
        <taxon>Cyanobacteriota</taxon>
        <taxon>Cyanophyceae</taxon>
        <taxon>Oscillatoriophycideae</taxon>
        <taxon>Oscillatoriales</taxon>
        <taxon>Microcoleaceae</taxon>
        <taxon>Planktothrix</taxon>
    </lineage>
</organism>
<dbReference type="EMBL" id="BJCD01000077">
    <property type="protein sequence ID" value="GDZ96120.1"/>
    <property type="molecule type" value="Genomic_DNA"/>
</dbReference>